<sequence>MLHACSAWSIAAVIPKLTPRQRLLIPDSILSTLITGGKPNSKRWYNGRTLLGFEGRVLYQFLKDKTGIAPTQLQSKYDELRDNSDYNHVPNEILVEVAFGWKYFNQLTPEELLEATNQKDFTLLKLKKARINFRQYYDHWIQQLELLKINPDRVFSKMCWLRKQFGKKVEGLVAARMALGSELLKEKPTSHLGESSKTLSDAQSSKTLSDAQSSKTLSDAQSSKTLSDTESSKTVSNERI</sequence>
<keyword evidence="2" id="KW-1185">Reference proteome</keyword>
<name>A0ACC0W0D1_9STRA</name>
<protein>
    <submittedName>
        <fullName evidence="1">Uncharacterized protein</fullName>
    </submittedName>
</protein>
<organism evidence="1 2">
    <name type="scientific">Peronosclerospora sorghi</name>
    <dbReference type="NCBI Taxonomy" id="230839"/>
    <lineage>
        <taxon>Eukaryota</taxon>
        <taxon>Sar</taxon>
        <taxon>Stramenopiles</taxon>
        <taxon>Oomycota</taxon>
        <taxon>Peronosporomycetes</taxon>
        <taxon>Peronosporales</taxon>
        <taxon>Peronosporaceae</taxon>
        <taxon>Peronosclerospora</taxon>
    </lineage>
</organism>
<evidence type="ECO:0000313" key="1">
    <source>
        <dbReference type="EMBL" id="KAI9911563.1"/>
    </source>
</evidence>
<proteinExistence type="predicted"/>
<evidence type="ECO:0000313" key="2">
    <source>
        <dbReference type="Proteomes" id="UP001163321"/>
    </source>
</evidence>
<comment type="caution">
    <text evidence="1">The sequence shown here is derived from an EMBL/GenBank/DDBJ whole genome shotgun (WGS) entry which is preliminary data.</text>
</comment>
<gene>
    <name evidence="1" type="ORF">PsorP6_009424</name>
</gene>
<reference evidence="1 2" key="1">
    <citation type="journal article" date="2022" name="bioRxiv">
        <title>The genome of the oomycete Peronosclerospora sorghi, a cosmopolitan pathogen of maize and sorghum, is inflated with dispersed pseudogenes.</title>
        <authorList>
            <person name="Fletcher K."/>
            <person name="Martin F."/>
            <person name="Isakeit T."/>
            <person name="Cavanaugh K."/>
            <person name="Magill C."/>
            <person name="Michelmore R."/>
        </authorList>
    </citation>
    <scope>NUCLEOTIDE SEQUENCE [LARGE SCALE GENOMIC DNA]</scope>
    <source>
        <strain evidence="1">P6</strain>
    </source>
</reference>
<dbReference type="Proteomes" id="UP001163321">
    <property type="component" value="Chromosome 5"/>
</dbReference>
<dbReference type="EMBL" id="CM047584">
    <property type="protein sequence ID" value="KAI9911563.1"/>
    <property type="molecule type" value="Genomic_DNA"/>
</dbReference>
<accession>A0ACC0W0D1</accession>